<dbReference type="Pfam" id="PF24676">
    <property type="entry name" value="DUF7656"/>
    <property type="match status" value="1"/>
</dbReference>
<name>A0A9P8LB10_9PEZI</name>
<reference evidence="5" key="1">
    <citation type="submission" date="2021-03" db="EMBL/GenBank/DDBJ databases">
        <title>Comparative genomics and phylogenomic investigation of the class Geoglossomycetes provide insights into ecological specialization and systematics.</title>
        <authorList>
            <person name="Melie T."/>
            <person name="Pirro S."/>
            <person name="Miller A.N."/>
            <person name="Quandt A."/>
        </authorList>
    </citation>
    <scope>NUCLEOTIDE SEQUENCE</scope>
    <source>
        <strain evidence="5">CAQ_001_2017</strain>
    </source>
</reference>
<feature type="domain" description="SNTX MACPF/CDC-like" evidence="2">
    <location>
        <begin position="8"/>
        <end position="155"/>
    </location>
</feature>
<dbReference type="EMBL" id="JAGHQM010000703">
    <property type="protein sequence ID" value="KAH0558917.1"/>
    <property type="molecule type" value="Genomic_DNA"/>
</dbReference>
<feature type="domain" description="DUF7656" evidence="3">
    <location>
        <begin position="404"/>
        <end position="497"/>
    </location>
</feature>
<dbReference type="InterPro" id="IPR025662">
    <property type="entry name" value="Sigma_54_int_dom_ATP-bd_1"/>
</dbReference>
<dbReference type="Pfam" id="PF26633">
    <property type="entry name" value="DUF8206"/>
    <property type="match status" value="1"/>
</dbReference>
<dbReference type="Proteomes" id="UP000750711">
    <property type="component" value="Unassembled WGS sequence"/>
</dbReference>
<dbReference type="PANTHER" id="PTHR32046">
    <property type="entry name" value="G DOMAIN-CONTAINING PROTEIN"/>
    <property type="match status" value="1"/>
</dbReference>
<dbReference type="CDD" id="cd00882">
    <property type="entry name" value="Ras_like_GTPase"/>
    <property type="match status" value="1"/>
</dbReference>
<keyword evidence="6" id="KW-1185">Reference proteome</keyword>
<feature type="compositionally biased region" description="Low complexity" evidence="1">
    <location>
        <begin position="1215"/>
        <end position="1231"/>
    </location>
</feature>
<evidence type="ECO:0000259" key="2">
    <source>
        <dbReference type="Pfam" id="PF24674"/>
    </source>
</evidence>
<proteinExistence type="predicted"/>
<gene>
    <name evidence="5" type="ORF">GP486_004456</name>
</gene>
<dbReference type="PANTHER" id="PTHR32046:SF11">
    <property type="entry name" value="IMMUNE-ASSOCIATED NUCLEOTIDE-BINDING PROTEIN 10-LIKE"/>
    <property type="match status" value="1"/>
</dbReference>
<dbReference type="SUPFAM" id="SSF52540">
    <property type="entry name" value="P-loop containing nucleoside triphosphate hydrolases"/>
    <property type="match status" value="2"/>
</dbReference>
<sequence length="1280" mass="143509">MATDYPRRPALGQTVALGALYDASNDVFLPLSLLNDPPAAAAIATSDLTACEVRVGSFSTYTEMFDSVGVGAGLGASILAGMVSIGGLCRFLTDQCDTELAVQRSLHLNITTVREMLNLAGIATAMNFEGVGSSGATHAVIGVDWGVQCIVRAEQRLLDGEDRLEIERRLEEELGSLETAYDFRGAYVKKEEVAPRVDEIPNSAVPHQRMGGGHKGHSFDVVVYQDFVAEENLVPVEFESVRRFLGDLPSYIARANGGKGIPLTYTLLPLSALSIFLPVGVHTSPAITEPTAKILQDFVQCFDRICSVKQKINDYYVYVTDHAFCMPPEHMHDVPRCISSLVAAEADFRSNYARILRDVRAGNTEEQQLVQLLEAFYRKDSALQHAVQITSRYAEKVAFIDMALANGATYIGYNELSIESETNTTSGNVYIFYFSEDVLNGNQSWISNLDLLLKLFRSSGPNDIILIVDCHATGDTLEKPYITHYYGQQIIAYDLLMYLEVLDDQCVVRYNDKHLDKTTYKPTQRRAVRIPCPGVKCHHGTRCDWVCFRCFAPVEYGFIDRYIYCDCGRGLYIEYDFKCQDPNHGLDFLQYDPRVLLTQLNKLEQHDELNILILGETGVGKSTFINAFINYLSFSSLDEAMKADKLHFIVPCSFATQQPNPSDPNGKFMQKQILVGYSPDERDGIFGQSATQNTTIYRVEVGPTLVRLIDTPGIGDTRGILQDKKNLANILSALGGYEALHGVLILLKPNNARLGVMFKFCIKELLTHLHRDAANNMVFGFTNTRGSNYQPGDTYRPLEKLLSQYRHADLGLFQRTVYCFDSESFCYLAAHKQHIDMGNYRDYCCSWEHSARESQRLMAHFRSLVPHQVKGTLGLNETRRLIAQLTVPMTQIAQAIKASIQVNEDRAEKLSDARLTGEELRKTLHIQFETLEAVQVNRGRTVCGHSDCLGFRDYYVDDGARIEKTIVYKSICHDSCLLSGIRVESKGHGNLVYCDAMDRVSSEEINCMKCGHNWREHLHIKHELHPKMVTKKNTTIEEQLRNNASDIEVRETAIAVMKIMIEELQGEHDEIKQAAVQFSIFLEQSSIAPYNDATIEYLKHLIENEKSKIAVGGGNEHLKNLEQYLSEYKEQIEFFTSLLERGDTCQLLDQRGVDRRVKQLFTLKNYGEILRQIHETVVIADSARPEKRFRVSRLNKKAAATWGSESMAPDEFYGGATASPTPSSQSSGAGAEEPRFGRSSSLSTSGYQYDLATSSGLLPQDDRGKGVMARIWGKVTRRRS</sequence>
<evidence type="ECO:0000259" key="4">
    <source>
        <dbReference type="Pfam" id="PF26633"/>
    </source>
</evidence>
<dbReference type="PROSITE" id="PS00675">
    <property type="entry name" value="SIGMA54_INTERACT_1"/>
    <property type="match status" value="1"/>
</dbReference>
<feature type="domain" description="DUF8206" evidence="4">
    <location>
        <begin position="936"/>
        <end position="1022"/>
    </location>
</feature>
<evidence type="ECO:0000313" key="6">
    <source>
        <dbReference type="Proteomes" id="UP000750711"/>
    </source>
</evidence>
<evidence type="ECO:0000256" key="1">
    <source>
        <dbReference type="SAM" id="MobiDB-lite"/>
    </source>
</evidence>
<dbReference type="AlphaFoldDB" id="A0A9P8LB10"/>
<evidence type="ECO:0000259" key="3">
    <source>
        <dbReference type="Pfam" id="PF24676"/>
    </source>
</evidence>
<dbReference type="InterPro" id="IPR056073">
    <property type="entry name" value="DUF7656"/>
</dbReference>
<dbReference type="InterPro" id="IPR027417">
    <property type="entry name" value="P-loop_NTPase"/>
</dbReference>
<dbReference type="Pfam" id="PF24674">
    <property type="entry name" value="MACPF_SNTX"/>
    <property type="match status" value="1"/>
</dbReference>
<dbReference type="Gene3D" id="3.40.50.300">
    <property type="entry name" value="P-loop containing nucleotide triphosphate hydrolases"/>
    <property type="match status" value="1"/>
</dbReference>
<evidence type="ECO:0008006" key="7">
    <source>
        <dbReference type="Google" id="ProtNLM"/>
    </source>
</evidence>
<feature type="region of interest" description="Disordered" evidence="1">
    <location>
        <begin position="1211"/>
        <end position="1244"/>
    </location>
</feature>
<protein>
    <recommendedName>
        <fullName evidence="7">G domain-containing protein</fullName>
    </recommendedName>
</protein>
<comment type="caution">
    <text evidence="5">The sequence shown here is derived from an EMBL/GenBank/DDBJ whole genome shotgun (WGS) entry which is preliminary data.</text>
</comment>
<dbReference type="InterPro" id="IPR056072">
    <property type="entry name" value="SNTX_MACPF/CDC-like_dom"/>
</dbReference>
<organism evidence="5 6">
    <name type="scientific">Trichoglossum hirsutum</name>
    <dbReference type="NCBI Taxonomy" id="265104"/>
    <lineage>
        <taxon>Eukaryota</taxon>
        <taxon>Fungi</taxon>
        <taxon>Dikarya</taxon>
        <taxon>Ascomycota</taxon>
        <taxon>Pezizomycotina</taxon>
        <taxon>Geoglossomycetes</taxon>
        <taxon>Geoglossales</taxon>
        <taxon>Geoglossaceae</taxon>
        <taxon>Trichoglossum</taxon>
    </lineage>
</organism>
<accession>A0A9P8LB10</accession>
<dbReference type="InterPro" id="IPR058519">
    <property type="entry name" value="DUF8206"/>
</dbReference>
<evidence type="ECO:0000313" key="5">
    <source>
        <dbReference type="EMBL" id="KAH0558917.1"/>
    </source>
</evidence>